<dbReference type="InterPro" id="IPR005902">
    <property type="entry name" value="HU_DNA-bd_put"/>
</dbReference>
<dbReference type="SUPFAM" id="SSF47729">
    <property type="entry name" value="IHF-like DNA-binding proteins"/>
    <property type="match status" value="1"/>
</dbReference>
<proteinExistence type="predicted"/>
<evidence type="ECO:0000256" key="1">
    <source>
        <dbReference type="ARBA" id="ARBA00023125"/>
    </source>
</evidence>
<dbReference type="NCBIfam" id="TIGR01201">
    <property type="entry name" value="HU_rel"/>
    <property type="match status" value="1"/>
</dbReference>
<comment type="caution">
    <text evidence="3">The sequence shown here is derived from an EMBL/GenBank/DDBJ whole genome shotgun (WGS) entry which is preliminary data.</text>
</comment>
<sequence length="226" mass="25763">MANSISNNEIKTRTMARYIMEEMPDIQGTGERILYPKLARIEQVSTEDLIYEITSCSGFNRGVVEGVLAEVAIEMAHLMANGKSVKLDGIGTFTPSLTLCSDKEREKPGEGETHRNARSIMVGNVNFRVEKTMIRRINERCDLERAPWKPRRSSKKYSSEQRLALAVKYLEHHPYLTVREYQKMTGLLRTTATEELRQWAKQPDSGIGIDGWGTHRIYIKKVVTSL</sequence>
<gene>
    <name evidence="3" type="ORF">KGMB02408_09490</name>
    <name evidence="4" type="ORF">KGMB02408_10820</name>
</gene>
<dbReference type="InterPro" id="IPR041607">
    <property type="entry name" value="HU-HIG"/>
</dbReference>
<keyword evidence="5" id="KW-1185">Reference proteome</keyword>
<dbReference type="AlphaFoldDB" id="A0A401LR88"/>
<dbReference type="GO" id="GO:0003677">
    <property type="term" value="F:DNA binding"/>
    <property type="evidence" value="ECO:0007669"/>
    <property type="project" value="UniProtKB-KW"/>
</dbReference>
<dbReference type="Proteomes" id="UP000288079">
    <property type="component" value="Unassembled WGS sequence"/>
</dbReference>
<dbReference type="EMBL" id="BHWB01000002">
    <property type="protein sequence ID" value="GCB34137.1"/>
    <property type="molecule type" value="Genomic_DNA"/>
</dbReference>
<protein>
    <submittedName>
        <fullName evidence="3">DNA-binding protein</fullName>
    </submittedName>
</protein>
<evidence type="ECO:0000313" key="4">
    <source>
        <dbReference type="EMBL" id="GCB34137.1"/>
    </source>
</evidence>
<dbReference type="Pfam" id="PF18291">
    <property type="entry name" value="HU-HIG"/>
    <property type="match status" value="1"/>
</dbReference>
<evidence type="ECO:0000313" key="3">
    <source>
        <dbReference type="EMBL" id="GCB34004.1"/>
    </source>
</evidence>
<dbReference type="InterPro" id="IPR010992">
    <property type="entry name" value="IHF-like_DNA-bd_dom_sf"/>
</dbReference>
<reference evidence="3 5" key="1">
    <citation type="submission" date="2018-10" db="EMBL/GenBank/DDBJ databases">
        <title>Draft Genome Sequence of Bacteroides sp. KCTC 15687.</title>
        <authorList>
            <person name="Yu S.Y."/>
            <person name="Kim J.S."/>
            <person name="Oh B.S."/>
            <person name="Park S.H."/>
            <person name="Kang S.W."/>
            <person name="Park J.E."/>
            <person name="Choi S.H."/>
            <person name="Han K.I."/>
            <person name="Lee K.C."/>
            <person name="Eom M.K."/>
            <person name="Suh M.K."/>
            <person name="Lee D.H."/>
            <person name="Yoon H."/>
            <person name="Kim B."/>
            <person name="Yang S.J."/>
            <person name="Lee J.S."/>
            <person name="Lee J.H."/>
        </authorList>
    </citation>
    <scope>NUCLEOTIDE SEQUENCE [LARGE SCALE GENOMIC DNA]</scope>
    <source>
        <strain evidence="3 5">KCTC 15687</strain>
    </source>
</reference>
<accession>A0A401LR88</accession>
<evidence type="ECO:0000259" key="2">
    <source>
        <dbReference type="Pfam" id="PF18291"/>
    </source>
</evidence>
<organism evidence="3 5">
    <name type="scientific">Bacteroides faecalis</name>
    <dbReference type="NCBI Taxonomy" id="2447885"/>
    <lineage>
        <taxon>Bacteria</taxon>
        <taxon>Pseudomonadati</taxon>
        <taxon>Bacteroidota</taxon>
        <taxon>Bacteroidia</taxon>
        <taxon>Bacteroidales</taxon>
        <taxon>Bacteroidaceae</taxon>
        <taxon>Bacteroides</taxon>
    </lineage>
</organism>
<dbReference type="EMBL" id="BHWB01000002">
    <property type="protein sequence ID" value="GCB34004.1"/>
    <property type="molecule type" value="Genomic_DNA"/>
</dbReference>
<dbReference type="Gene3D" id="4.10.520.10">
    <property type="entry name" value="IHF-like DNA-binding proteins"/>
    <property type="match status" value="1"/>
</dbReference>
<evidence type="ECO:0000313" key="5">
    <source>
        <dbReference type="Proteomes" id="UP000288079"/>
    </source>
</evidence>
<name>A0A401LR88_9BACE</name>
<feature type="domain" description="HU" evidence="2">
    <location>
        <begin position="16"/>
        <end position="145"/>
    </location>
</feature>
<keyword evidence="1 3" id="KW-0238">DNA-binding</keyword>